<evidence type="ECO:0000313" key="8">
    <source>
        <dbReference type="EMBL" id="BAH99978.1"/>
    </source>
</evidence>
<dbReference type="EMBL" id="AP011121">
    <property type="protein sequence ID" value="BAH99978.1"/>
    <property type="molecule type" value="Genomic_DNA"/>
</dbReference>
<evidence type="ECO:0000313" key="9">
    <source>
        <dbReference type="Proteomes" id="UP000000948"/>
    </source>
</evidence>
<protein>
    <recommendedName>
        <fullName evidence="7">Membrane transport protein MMPL domain-containing protein</fullName>
    </recommendedName>
</protein>
<feature type="transmembrane region" description="Helical" evidence="6">
    <location>
        <begin position="848"/>
        <end position="868"/>
    </location>
</feature>
<dbReference type="InterPro" id="IPR050545">
    <property type="entry name" value="Mycobact_MmpL"/>
</dbReference>
<feature type="transmembrane region" description="Helical" evidence="6">
    <location>
        <begin position="6"/>
        <end position="22"/>
    </location>
</feature>
<feature type="transmembrane region" description="Helical" evidence="6">
    <location>
        <begin position="727"/>
        <end position="747"/>
    </location>
</feature>
<dbReference type="GO" id="GO:0005886">
    <property type="term" value="C:plasma membrane"/>
    <property type="evidence" value="ECO:0007669"/>
    <property type="project" value="UniProtKB-SubCell"/>
</dbReference>
<feature type="transmembrane region" description="Helical" evidence="6">
    <location>
        <begin position="311"/>
        <end position="333"/>
    </location>
</feature>
<dbReference type="KEGG" id="apt:APA01_18530"/>
<dbReference type="InterPro" id="IPR004869">
    <property type="entry name" value="MMPL_dom"/>
</dbReference>
<keyword evidence="4 6" id="KW-1133">Transmembrane helix</keyword>
<dbReference type="PANTHER" id="PTHR33406">
    <property type="entry name" value="MEMBRANE PROTEIN MJ1562-RELATED"/>
    <property type="match status" value="1"/>
</dbReference>
<dbReference type="NCBIfam" id="TIGR03480">
    <property type="entry name" value="HpnN"/>
    <property type="match status" value="1"/>
</dbReference>
<gene>
    <name evidence="8" type="ordered locus">APA01_18530</name>
</gene>
<dbReference type="Gene3D" id="1.20.1640.10">
    <property type="entry name" value="Multidrug efflux transporter AcrB transmembrane domain"/>
    <property type="match status" value="2"/>
</dbReference>
<organism evidence="8 9">
    <name type="scientific">Acetobacter pasteurianus (strain NBRC 105184 / IFO 3283-01)</name>
    <dbReference type="NCBI Taxonomy" id="634452"/>
    <lineage>
        <taxon>Bacteria</taxon>
        <taxon>Pseudomonadati</taxon>
        <taxon>Pseudomonadota</taxon>
        <taxon>Alphaproteobacteria</taxon>
        <taxon>Acetobacterales</taxon>
        <taxon>Acetobacteraceae</taxon>
        <taxon>Acetobacter</taxon>
    </lineage>
</organism>
<evidence type="ECO:0000256" key="1">
    <source>
        <dbReference type="ARBA" id="ARBA00004651"/>
    </source>
</evidence>
<dbReference type="HOGENOM" id="CLU_009099_0_0_5"/>
<evidence type="ECO:0000259" key="7">
    <source>
        <dbReference type="Pfam" id="PF03176"/>
    </source>
</evidence>
<keyword evidence="2" id="KW-1003">Cell membrane</keyword>
<feature type="transmembrane region" description="Helical" evidence="6">
    <location>
        <begin position="754"/>
        <end position="774"/>
    </location>
</feature>
<keyword evidence="3 6" id="KW-0812">Transmembrane</keyword>
<keyword evidence="5 6" id="KW-0472">Membrane</keyword>
<dbReference type="AlphaFoldDB" id="C7JCF0"/>
<feature type="transmembrane region" description="Helical" evidence="6">
    <location>
        <begin position="416"/>
        <end position="439"/>
    </location>
</feature>
<sequence>MGCDYFGILSFIMLFAPIGRFITFCARHAWAVVALFLVLSGAGVYAGMTRLGVTTDTSKMLSPRLEWKQRSDEMGRLFPQKENLLVAVIQAKMPEEGQETARELAAKISADHTHFSFAHRPDANPYLLRNGLMFLEPQPLSQVLNDTITAQPFLAALAQDPSARGLFGALSLMAEGVKQDQANLSGFQAPLSGFANTLEQAVAGHAEAMSWQQLLGGKLSDLAGNYQFVITKPILDYGSFQPGGAAADAMRQAVSSLEFVKNGHAKVYLTGQVQLDDEEFATVAEGMVAGLLGSLALVTLWLTLAVRTWRVVLPIVVTLVVGLLLTTGFAAVAVGTLNLISVAFAILFVGIAVDFAIQFSVRFRAQTPTQPGEEGVFEALRLTGEETGHQILVAALATSAGFLAFTPTAFLGVAQLGLIAGIGMLVAFICTTTLLPALLKICHPPLNCPSMGYAFMKPVDIKIRHTRKLLLGFFTLVALVGLALVPSLQFDGDPLHTKNPNSEGMRALKLLINNPQTSPYSAELLVHSLADAEKETARLSGLPDVNDVMWLGSFVPTQQQQKLALIQDAASILLPTLIVPQPKAAPTADDLRKSAHDTSVALAGVLDKLPAQDPLRRIQAALAKLAEAPDATVQAANTALVRFLPTELDQLRTMLQATPVSIKDVPAEIADDYLLPDGRALVEVHPKGVMSNSGALRKFVASLQKVEPQMAGTAVDIVESARSIVKAFEQAAGAAIVMIAVILMLALRRVKDMALVLAPLLLSALMTVILIVLLPETLNFANIIALPLLLGVGVSFNIYFVMNWRDGVKYPLASPTARAVLFSALTTGTAFGSLALSHHPGTASMGRLLLLSLGCTLLATLVFVPALLPKRPIDEA</sequence>
<proteinExistence type="predicted"/>
<feature type="transmembrane region" description="Helical" evidence="6">
    <location>
        <begin position="469"/>
        <end position="488"/>
    </location>
</feature>
<comment type="subcellular location">
    <subcellularLocation>
        <location evidence="1">Cell membrane</location>
        <topology evidence="1">Multi-pass membrane protein</topology>
    </subcellularLocation>
</comment>
<dbReference type="STRING" id="634452.APA01_18530"/>
<dbReference type="SUPFAM" id="SSF82866">
    <property type="entry name" value="Multidrug efflux transporter AcrB transmembrane domain"/>
    <property type="match status" value="2"/>
</dbReference>
<feature type="transmembrane region" description="Helical" evidence="6">
    <location>
        <begin position="339"/>
        <end position="357"/>
    </location>
</feature>
<evidence type="ECO:0000256" key="4">
    <source>
        <dbReference type="ARBA" id="ARBA00022989"/>
    </source>
</evidence>
<accession>C7JCF0</accession>
<evidence type="ECO:0000256" key="3">
    <source>
        <dbReference type="ARBA" id="ARBA00022692"/>
    </source>
</evidence>
<dbReference type="InterPro" id="IPR017841">
    <property type="entry name" value="Hopanoid_biosynth_HpnN"/>
</dbReference>
<reference evidence="8 9" key="1">
    <citation type="journal article" date="2009" name="Nucleic Acids Res.">
        <title>Whole-genome analyses reveal genetic instability of Acetobacter pasteurianus.</title>
        <authorList>
            <person name="Azuma Y."/>
            <person name="Hosoyama A."/>
            <person name="Matsutani M."/>
            <person name="Furuya N."/>
            <person name="Horikawa H."/>
            <person name="Harada T."/>
            <person name="Hirakawa H."/>
            <person name="Kuhara S."/>
            <person name="Matsushita K."/>
            <person name="Fujita N."/>
            <person name="Shirai M."/>
        </authorList>
    </citation>
    <scope>NUCLEOTIDE SEQUENCE [LARGE SCALE GENOMIC DNA]</scope>
    <source>
        <strain evidence="9">NBRC 105184 / IFO 3283-01</strain>
    </source>
</reference>
<evidence type="ECO:0000256" key="5">
    <source>
        <dbReference type="ARBA" id="ARBA00023136"/>
    </source>
</evidence>
<feature type="domain" description="Membrane transport protein MMPL" evidence="7">
    <location>
        <begin position="695"/>
        <end position="868"/>
    </location>
</feature>
<evidence type="ECO:0000256" key="2">
    <source>
        <dbReference type="ARBA" id="ARBA00022475"/>
    </source>
</evidence>
<feature type="transmembrane region" description="Helical" evidence="6">
    <location>
        <begin position="816"/>
        <end position="836"/>
    </location>
</feature>
<feature type="transmembrane region" description="Helical" evidence="6">
    <location>
        <begin position="780"/>
        <end position="804"/>
    </location>
</feature>
<feature type="transmembrane region" description="Helical" evidence="6">
    <location>
        <begin position="29"/>
        <end position="48"/>
    </location>
</feature>
<name>C7JCF0_ACEP3</name>
<dbReference type="eggNOG" id="COG4258">
    <property type="taxonomic scope" value="Bacteria"/>
</dbReference>
<dbReference type="Pfam" id="PF03176">
    <property type="entry name" value="MMPL"/>
    <property type="match status" value="2"/>
</dbReference>
<evidence type="ECO:0000256" key="6">
    <source>
        <dbReference type="SAM" id="Phobius"/>
    </source>
</evidence>
<dbReference type="PANTHER" id="PTHR33406:SF13">
    <property type="entry name" value="MEMBRANE PROTEIN YDFJ"/>
    <property type="match status" value="1"/>
</dbReference>
<feature type="transmembrane region" description="Helical" evidence="6">
    <location>
        <begin position="391"/>
        <end position="410"/>
    </location>
</feature>
<dbReference type="Proteomes" id="UP000000948">
    <property type="component" value="Chromosome"/>
</dbReference>
<feature type="transmembrane region" description="Helical" evidence="6">
    <location>
        <begin position="286"/>
        <end position="304"/>
    </location>
</feature>
<feature type="domain" description="Membrane transport protein MMPL" evidence="7">
    <location>
        <begin position="245"/>
        <end position="441"/>
    </location>
</feature>